<dbReference type="Gene3D" id="1.10.8.50">
    <property type="match status" value="1"/>
</dbReference>
<feature type="compositionally biased region" description="Low complexity" evidence="5">
    <location>
        <begin position="151"/>
        <end position="169"/>
    </location>
</feature>
<comment type="similarity">
    <text evidence="1 4">Belongs to the universal ribosomal protein uS13 family.</text>
</comment>
<protein>
    <recommendedName>
        <fullName evidence="4">Small ribosomal subunit protein uS13</fullName>
    </recommendedName>
</protein>
<dbReference type="GO" id="GO:0005829">
    <property type="term" value="C:cytosol"/>
    <property type="evidence" value="ECO:0007669"/>
    <property type="project" value="TreeGrafter"/>
</dbReference>
<keyword evidence="3 4" id="KW-0687">Ribonucleoprotein</keyword>
<dbReference type="GO" id="GO:0015935">
    <property type="term" value="C:small ribosomal subunit"/>
    <property type="evidence" value="ECO:0007669"/>
    <property type="project" value="TreeGrafter"/>
</dbReference>
<accession>A0A075H0C0</accession>
<dbReference type="GO" id="GO:0003735">
    <property type="term" value="F:structural constituent of ribosome"/>
    <property type="evidence" value="ECO:0007669"/>
    <property type="project" value="InterPro"/>
</dbReference>
<reference evidence="6" key="1">
    <citation type="journal article" date="2014" name="Genome Biol. Evol.">
        <title>Pangenome evidence for extensive interdomain horizontal transfer affecting lineage core and shell genes in uncultured planktonic thaumarchaeota and euryarchaeota.</title>
        <authorList>
            <person name="Deschamps P."/>
            <person name="Zivanovic Y."/>
            <person name="Moreira D."/>
            <person name="Rodriguez-Valera F."/>
            <person name="Lopez-Garcia P."/>
        </authorList>
    </citation>
    <scope>NUCLEOTIDE SEQUENCE</scope>
</reference>
<dbReference type="EMBL" id="KF900836">
    <property type="protein sequence ID" value="AIF08595.1"/>
    <property type="molecule type" value="Genomic_DNA"/>
</dbReference>
<dbReference type="PROSITE" id="PS50159">
    <property type="entry name" value="RIBOSOMAL_S13_2"/>
    <property type="match status" value="1"/>
</dbReference>
<evidence type="ECO:0000256" key="4">
    <source>
        <dbReference type="HAMAP-Rule" id="MF_01315"/>
    </source>
</evidence>
<dbReference type="InterPro" id="IPR018269">
    <property type="entry name" value="Ribosomal_uS13_CS"/>
</dbReference>
<keyword evidence="4" id="KW-0699">rRNA-binding</keyword>
<keyword evidence="2 4" id="KW-0689">Ribosomal protein</keyword>
<evidence type="ECO:0000256" key="2">
    <source>
        <dbReference type="ARBA" id="ARBA00022980"/>
    </source>
</evidence>
<dbReference type="Gene3D" id="4.10.910.10">
    <property type="entry name" value="30s ribosomal protein s13, domain 2"/>
    <property type="match status" value="1"/>
</dbReference>
<evidence type="ECO:0000313" key="6">
    <source>
        <dbReference type="EMBL" id="AIF08595.1"/>
    </source>
</evidence>
<evidence type="ECO:0000256" key="3">
    <source>
        <dbReference type="ARBA" id="ARBA00023274"/>
    </source>
</evidence>
<dbReference type="AlphaFoldDB" id="A0A075H0C0"/>
<dbReference type="Pfam" id="PF00416">
    <property type="entry name" value="Ribosomal_S13"/>
    <property type="match status" value="1"/>
</dbReference>
<evidence type="ECO:0000256" key="1">
    <source>
        <dbReference type="ARBA" id="ARBA00008080"/>
    </source>
</evidence>
<dbReference type="InterPro" id="IPR001892">
    <property type="entry name" value="Ribosomal_uS13"/>
</dbReference>
<proteinExistence type="inferred from homology"/>
<keyword evidence="4" id="KW-0694">RNA-binding</keyword>
<dbReference type="HAMAP" id="MF_01315">
    <property type="entry name" value="Ribosomal_uS13"/>
    <property type="match status" value="1"/>
</dbReference>
<sequence>MSATEYGHIVRIAGKDIDGSKKLVVALSKIKGIGFNFAQVLLNTLQIDPNLRVGFLSENEVSIIENGIKNPENIGIPQWFLNRRKDVQSGVTSHNITTDWDIVIYNDVEREKGVMSWRGFRHMMGLKVRGQCTRTTGRKGGAVGVRKIGKAMPTAPGGAIPTTTAATTAKETPSSGAKQESTVKAESKPTQDKSEK</sequence>
<dbReference type="GO" id="GO:0019843">
    <property type="term" value="F:rRNA binding"/>
    <property type="evidence" value="ECO:0007669"/>
    <property type="project" value="UniProtKB-UniRule"/>
</dbReference>
<feature type="compositionally biased region" description="Polar residues" evidence="5">
    <location>
        <begin position="170"/>
        <end position="180"/>
    </location>
</feature>
<comment type="subunit">
    <text evidence="4">Part of the 30S ribosomal subunit. Forms a loose heterodimer with protein S19. Forms two bridges to the 50S subunit in the 70S ribosome.</text>
</comment>
<dbReference type="PROSITE" id="PS00646">
    <property type="entry name" value="RIBOSOMAL_S13_1"/>
    <property type="match status" value="1"/>
</dbReference>
<feature type="region of interest" description="Disordered" evidence="5">
    <location>
        <begin position="149"/>
        <end position="196"/>
    </location>
</feature>
<evidence type="ECO:0000256" key="5">
    <source>
        <dbReference type="SAM" id="MobiDB-lite"/>
    </source>
</evidence>
<gene>
    <name evidence="6" type="primary">RP-S13</name>
    <name evidence="4" type="synonym">rps13</name>
    <name evidence="6" type="synonym">rpsM</name>
</gene>
<dbReference type="InterPro" id="IPR010979">
    <property type="entry name" value="Ribosomal_uS13-like_H2TH"/>
</dbReference>
<dbReference type="PANTHER" id="PTHR10871">
    <property type="entry name" value="30S RIBOSOMAL PROTEIN S13/40S RIBOSOMAL PROTEIN S18"/>
    <property type="match status" value="1"/>
</dbReference>
<dbReference type="FunFam" id="1.10.8.50:FF:000001">
    <property type="entry name" value="30S ribosomal protein S13"/>
    <property type="match status" value="1"/>
</dbReference>
<feature type="compositionally biased region" description="Basic and acidic residues" evidence="5">
    <location>
        <begin position="181"/>
        <end position="196"/>
    </location>
</feature>
<organism evidence="6">
    <name type="scientific">uncultured marine thaumarchaeote KM3_31_F07</name>
    <dbReference type="NCBI Taxonomy" id="1456120"/>
    <lineage>
        <taxon>Archaea</taxon>
        <taxon>Nitrososphaerota</taxon>
        <taxon>environmental samples</taxon>
    </lineage>
</organism>
<dbReference type="GO" id="GO:0006412">
    <property type="term" value="P:translation"/>
    <property type="evidence" value="ECO:0007669"/>
    <property type="project" value="UniProtKB-UniRule"/>
</dbReference>
<dbReference type="SUPFAM" id="SSF46946">
    <property type="entry name" value="S13-like H2TH domain"/>
    <property type="match status" value="1"/>
</dbReference>
<name>A0A075H0C0_9ARCH</name>
<dbReference type="PANTHER" id="PTHR10871:SF3">
    <property type="entry name" value="SMALL RIBOSOMAL SUBUNIT PROTEIN US13"/>
    <property type="match status" value="1"/>
</dbReference>
<dbReference type="NCBIfam" id="NF003140">
    <property type="entry name" value="PRK04053.1"/>
    <property type="match status" value="1"/>
</dbReference>
<comment type="function">
    <text evidence="4">Located at the top of the head of the 30S subunit, it contacts several helices of the 16S rRNA. In the 70S ribosome it contacts the 23S rRNA (bridge B1a) and protein L5 of the 50S subunit (bridge B1b), connecting the 2 subunits; these bridges are implicated in subunit movement.</text>
</comment>
<dbReference type="InterPro" id="IPR027437">
    <property type="entry name" value="Rbsml_uS13_C"/>
</dbReference>